<proteinExistence type="predicted"/>
<organism evidence="1 2">
    <name type="scientific">Algimonas arctica</name>
    <dbReference type="NCBI Taxonomy" id="1479486"/>
    <lineage>
        <taxon>Bacteria</taxon>
        <taxon>Pseudomonadati</taxon>
        <taxon>Pseudomonadota</taxon>
        <taxon>Alphaproteobacteria</taxon>
        <taxon>Maricaulales</taxon>
        <taxon>Robiginitomaculaceae</taxon>
        <taxon>Algimonas</taxon>
    </lineage>
</organism>
<reference evidence="1" key="2">
    <citation type="submission" date="2020-09" db="EMBL/GenBank/DDBJ databases">
        <authorList>
            <person name="Sun Q."/>
            <person name="Kim S."/>
        </authorList>
    </citation>
    <scope>NUCLEOTIDE SEQUENCE</scope>
    <source>
        <strain evidence="1">KCTC 32513</strain>
    </source>
</reference>
<reference evidence="1" key="1">
    <citation type="journal article" date="2014" name="Int. J. Syst. Evol. Microbiol.">
        <title>Complete genome sequence of Corynebacterium casei LMG S-19264T (=DSM 44701T), isolated from a smear-ripened cheese.</title>
        <authorList>
            <consortium name="US DOE Joint Genome Institute (JGI-PGF)"/>
            <person name="Walter F."/>
            <person name="Albersmeier A."/>
            <person name="Kalinowski J."/>
            <person name="Ruckert C."/>
        </authorList>
    </citation>
    <scope>NUCLEOTIDE SEQUENCE</scope>
    <source>
        <strain evidence="1">KCTC 32513</strain>
    </source>
</reference>
<sequence length="250" mass="26925">MSRYVGRCVTLETKMAKLALKTLTIIALTGTSLSGCAVIGGAADGAWSGTKYVARFVSTPVRALLRDAPKQDTQFAEVAVEGETVEHTDMVLDETITDDQDKIEMMAETIVEVTQTHVLGASTAPMPITPLSMTHTSTTDSWSSETTVQQPIKIVETVAISDFKSVDVVTVGSVSYVRTDGVGSLEDWQTCDVEAGGFWTFENAVIDGTLNPKFETCMKTKKYIQETQLDDAMIAELDGAESATVLKPLP</sequence>
<dbReference type="Proteomes" id="UP000634004">
    <property type="component" value="Unassembled WGS sequence"/>
</dbReference>
<evidence type="ECO:0000313" key="1">
    <source>
        <dbReference type="EMBL" id="GHA94939.1"/>
    </source>
</evidence>
<protein>
    <submittedName>
        <fullName evidence="1">Uncharacterized protein</fullName>
    </submittedName>
</protein>
<evidence type="ECO:0000313" key="2">
    <source>
        <dbReference type="Proteomes" id="UP000634004"/>
    </source>
</evidence>
<gene>
    <name evidence="1" type="ORF">GCM10009069_17420</name>
</gene>
<name>A0A8J3CQM9_9PROT</name>
<dbReference type="AlphaFoldDB" id="A0A8J3CQM9"/>
<keyword evidence="2" id="KW-1185">Reference proteome</keyword>
<accession>A0A8J3CQM9</accession>
<dbReference type="EMBL" id="BMZH01000006">
    <property type="protein sequence ID" value="GHA94939.1"/>
    <property type="molecule type" value="Genomic_DNA"/>
</dbReference>
<comment type="caution">
    <text evidence="1">The sequence shown here is derived from an EMBL/GenBank/DDBJ whole genome shotgun (WGS) entry which is preliminary data.</text>
</comment>